<evidence type="ECO:0000313" key="2">
    <source>
        <dbReference type="Proteomes" id="UP000295773"/>
    </source>
</evidence>
<accession>A0A4R3TG52</accession>
<protein>
    <submittedName>
        <fullName evidence="1">Uncharacterized protein</fullName>
    </submittedName>
</protein>
<comment type="caution">
    <text evidence="1">The sequence shown here is derived from an EMBL/GenBank/DDBJ whole genome shotgun (WGS) entry which is preliminary data.</text>
</comment>
<dbReference type="EMBL" id="SMBP01000008">
    <property type="protein sequence ID" value="TCU60174.1"/>
    <property type="molecule type" value="Genomic_DNA"/>
</dbReference>
<sequence>MNRTEMFFSYEEKDYVCSTQSSEKYWLMQMALDEQGSGLCDIP</sequence>
<dbReference type="Proteomes" id="UP000295773">
    <property type="component" value="Unassembled WGS sequence"/>
</dbReference>
<keyword evidence="2" id="KW-1185">Reference proteome</keyword>
<proteinExistence type="predicted"/>
<reference evidence="1 2" key="1">
    <citation type="submission" date="2019-03" db="EMBL/GenBank/DDBJ databases">
        <title>Genomic Encyclopedia of Type Strains, Phase IV (KMG-IV): sequencing the most valuable type-strain genomes for metagenomic binning, comparative biology and taxonomic classification.</title>
        <authorList>
            <person name="Goeker M."/>
        </authorList>
    </citation>
    <scope>NUCLEOTIDE SEQUENCE [LARGE SCALE GENOMIC DNA]</scope>
    <source>
        <strain evidence="1 2">DSM 29481</strain>
    </source>
</reference>
<dbReference type="RefSeq" id="WP_020990885.1">
    <property type="nucleotide sequence ID" value="NZ_DBGDHU010000017.1"/>
</dbReference>
<dbReference type="AlphaFoldDB" id="A0A4R3TG52"/>
<organism evidence="1 2">
    <name type="scientific">Longicatena caecimuris</name>
    <dbReference type="NCBI Taxonomy" id="1796635"/>
    <lineage>
        <taxon>Bacteria</taxon>
        <taxon>Bacillati</taxon>
        <taxon>Bacillota</taxon>
        <taxon>Erysipelotrichia</taxon>
        <taxon>Erysipelotrichales</taxon>
        <taxon>Erysipelotrichaceae</taxon>
        <taxon>Longicatena</taxon>
    </lineage>
</organism>
<name>A0A4R3TG52_9FIRM</name>
<gene>
    <name evidence="1" type="ORF">EDD61_10833</name>
</gene>
<evidence type="ECO:0000313" key="1">
    <source>
        <dbReference type="EMBL" id="TCU60174.1"/>
    </source>
</evidence>